<evidence type="ECO:0000313" key="1">
    <source>
        <dbReference type="EMBL" id="GLD47205.1"/>
    </source>
</evidence>
<dbReference type="EMBL" id="BRZM01000003">
    <property type="protein sequence ID" value="GLD47205.1"/>
    <property type="molecule type" value="Genomic_DNA"/>
</dbReference>
<comment type="caution">
    <text evidence="1">The sequence shown here is derived from an EMBL/GenBank/DDBJ whole genome shotgun (WGS) entry which is preliminary data.</text>
</comment>
<gene>
    <name evidence="1" type="ORF">AKAME5_000142700</name>
</gene>
<sequence>MGNYRTKLSRSGIKDVAVNLGKHSRTNPEGAASRLNIKRPRRGEINFLPIYPHGETKDTLERQRLEMVEQFKRTLMERDLILIHQHMQHTFALRREEIVSSAPPIAKMKERWPVFFHEAQLYCEFHRITNQNLPFSFFAALHKYKPQLLKLYKKRKTGNLVRRWKNY</sequence>
<organism evidence="1 2">
    <name type="scientific">Lates japonicus</name>
    <name type="common">Japanese lates</name>
    <dbReference type="NCBI Taxonomy" id="270547"/>
    <lineage>
        <taxon>Eukaryota</taxon>
        <taxon>Metazoa</taxon>
        <taxon>Chordata</taxon>
        <taxon>Craniata</taxon>
        <taxon>Vertebrata</taxon>
        <taxon>Euteleostomi</taxon>
        <taxon>Actinopterygii</taxon>
        <taxon>Neopterygii</taxon>
        <taxon>Teleostei</taxon>
        <taxon>Neoteleostei</taxon>
        <taxon>Acanthomorphata</taxon>
        <taxon>Carangaria</taxon>
        <taxon>Carangaria incertae sedis</taxon>
        <taxon>Centropomidae</taxon>
        <taxon>Lates</taxon>
    </lineage>
</organism>
<name>A0AAD3QXH7_LATJO</name>
<evidence type="ECO:0000313" key="2">
    <source>
        <dbReference type="Proteomes" id="UP001279410"/>
    </source>
</evidence>
<accession>A0AAD3QXH7</accession>
<dbReference type="Proteomes" id="UP001279410">
    <property type="component" value="Unassembled WGS sequence"/>
</dbReference>
<protein>
    <submittedName>
        <fullName evidence="1">Sterile alpha motif domain-containing protein 3-like protein</fullName>
    </submittedName>
</protein>
<dbReference type="AlphaFoldDB" id="A0AAD3QXH7"/>
<reference evidence="1" key="1">
    <citation type="submission" date="2022-08" db="EMBL/GenBank/DDBJ databases">
        <title>Genome sequencing of akame (Lates japonicus).</title>
        <authorList>
            <person name="Hashiguchi Y."/>
            <person name="Takahashi H."/>
        </authorList>
    </citation>
    <scope>NUCLEOTIDE SEQUENCE</scope>
    <source>
        <strain evidence="1">Kochi</strain>
    </source>
</reference>
<proteinExistence type="predicted"/>
<keyword evidence="2" id="KW-1185">Reference proteome</keyword>
<dbReference type="PANTHER" id="PTHR31025">
    <property type="entry name" value="SI:CH211-196P9.1-RELATED"/>
    <property type="match status" value="1"/>
</dbReference>
<dbReference type="PANTHER" id="PTHR31025:SF19">
    <property type="entry name" value="SI:CH73-42K18.1-RELATED"/>
    <property type="match status" value="1"/>
</dbReference>